<dbReference type="PROSITE" id="PS50865">
    <property type="entry name" value="ZF_MYND_2"/>
    <property type="match status" value="1"/>
</dbReference>
<keyword evidence="7" id="KW-1185">Reference proteome</keyword>
<dbReference type="Gene3D" id="6.10.140.2220">
    <property type="match status" value="1"/>
</dbReference>
<evidence type="ECO:0000313" key="7">
    <source>
        <dbReference type="Proteomes" id="UP000799324"/>
    </source>
</evidence>
<dbReference type="Proteomes" id="UP000799324">
    <property type="component" value="Unassembled WGS sequence"/>
</dbReference>
<organism evidence="6 7">
    <name type="scientific">Lophiostoma macrostomum CBS 122681</name>
    <dbReference type="NCBI Taxonomy" id="1314788"/>
    <lineage>
        <taxon>Eukaryota</taxon>
        <taxon>Fungi</taxon>
        <taxon>Dikarya</taxon>
        <taxon>Ascomycota</taxon>
        <taxon>Pezizomycotina</taxon>
        <taxon>Dothideomycetes</taxon>
        <taxon>Pleosporomycetidae</taxon>
        <taxon>Pleosporales</taxon>
        <taxon>Lophiostomataceae</taxon>
        <taxon>Lophiostoma</taxon>
    </lineage>
</organism>
<proteinExistence type="predicted"/>
<dbReference type="AlphaFoldDB" id="A0A6A6SPW5"/>
<dbReference type="OrthoDB" id="432970at2759"/>
<dbReference type="InterPro" id="IPR052839">
    <property type="entry name" value="Mito_gene_expr_regulator"/>
</dbReference>
<evidence type="ECO:0000259" key="5">
    <source>
        <dbReference type="PROSITE" id="PS50865"/>
    </source>
</evidence>
<dbReference type="PANTHER" id="PTHR46920">
    <property type="match status" value="1"/>
</dbReference>
<dbReference type="SUPFAM" id="SSF144232">
    <property type="entry name" value="HIT/MYND zinc finger-like"/>
    <property type="match status" value="1"/>
</dbReference>
<keyword evidence="1" id="KW-0479">Metal-binding</keyword>
<evidence type="ECO:0000256" key="4">
    <source>
        <dbReference type="PROSITE-ProRule" id="PRU00134"/>
    </source>
</evidence>
<gene>
    <name evidence="6" type="ORF">K491DRAFT_668533</name>
</gene>
<sequence>MPEKCKQRERILATGNADIPGLPVMAIRGHLCFRCFGPPQQTKNLLRCGGCRRAVYCSKECQKLDWTTVHKKQCKLLAEVNKKEEEHYQKSRSWEQYRSYLLPAVRSIRDASPEENTYFIVQAQPYCSSCHRTYIQLSAPSRKISLKPCSLCRLIFTCAECTPSHPDSVCSAYQSFTLVEAFRIQFFEDTGKASPATFTEEPRVSRKRLADAENTWYDYYAHISDKEMVKDVIAKDFTAISEAAREVSPVEEQEAQERMRMFLLLCTDTLTMPLTILAGLERLHLDAKPELNIHLLGATGRELMALSSFEEIMHLVPGLKSVHVTAIGPGSWTDAPEKLDKGDARYFPAQDMSCCTECTQQGRKRSVASWRGVYHDFVNSAVYDEKKERPDLIVAFNSGIVDGDDADTDWAPTIKVILDIGVPSLFTSYNEHELVNETSMWKKKGARSLVEPQENRWRGLVPSPEFLDREGDIWYQNWGWYVVQK</sequence>
<dbReference type="GO" id="GO:0008270">
    <property type="term" value="F:zinc ion binding"/>
    <property type="evidence" value="ECO:0007669"/>
    <property type="project" value="UniProtKB-KW"/>
</dbReference>
<keyword evidence="3" id="KW-0862">Zinc</keyword>
<evidence type="ECO:0000313" key="6">
    <source>
        <dbReference type="EMBL" id="KAF2649670.1"/>
    </source>
</evidence>
<dbReference type="InterPro" id="IPR046824">
    <property type="entry name" value="Mss51-like_C"/>
</dbReference>
<keyword evidence="2 4" id="KW-0863">Zinc-finger</keyword>
<evidence type="ECO:0000256" key="3">
    <source>
        <dbReference type="ARBA" id="ARBA00022833"/>
    </source>
</evidence>
<dbReference type="Pfam" id="PF20179">
    <property type="entry name" value="MSS51_C"/>
    <property type="match status" value="1"/>
</dbReference>
<evidence type="ECO:0000256" key="1">
    <source>
        <dbReference type="ARBA" id="ARBA00022723"/>
    </source>
</evidence>
<evidence type="ECO:0000256" key="2">
    <source>
        <dbReference type="ARBA" id="ARBA00022771"/>
    </source>
</evidence>
<feature type="domain" description="MYND-type" evidence="5">
    <location>
        <begin position="32"/>
        <end position="74"/>
    </location>
</feature>
<dbReference type="EMBL" id="MU004483">
    <property type="protein sequence ID" value="KAF2649670.1"/>
    <property type="molecule type" value="Genomic_DNA"/>
</dbReference>
<accession>A0A6A6SPW5</accession>
<dbReference type="PANTHER" id="PTHR46920:SF1">
    <property type="entry name" value="PROTEIN MSS51 HOMOLOG, MITOCHONDRIAL-RELATED"/>
    <property type="match status" value="1"/>
</dbReference>
<reference evidence="6" key="1">
    <citation type="journal article" date="2020" name="Stud. Mycol.">
        <title>101 Dothideomycetes genomes: a test case for predicting lifestyles and emergence of pathogens.</title>
        <authorList>
            <person name="Haridas S."/>
            <person name="Albert R."/>
            <person name="Binder M."/>
            <person name="Bloem J."/>
            <person name="Labutti K."/>
            <person name="Salamov A."/>
            <person name="Andreopoulos B."/>
            <person name="Baker S."/>
            <person name="Barry K."/>
            <person name="Bills G."/>
            <person name="Bluhm B."/>
            <person name="Cannon C."/>
            <person name="Castanera R."/>
            <person name="Culley D."/>
            <person name="Daum C."/>
            <person name="Ezra D."/>
            <person name="Gonzalez J."/>
            <person name="Henrissat B."/>
            <person name="Kuo A."/>
            <person name="Liang C."/>
            <person name="Lipzen A."/>
            <person name="Lutzoni F."/>
            <person name="Magnuson J."/>
            <person name="Mondo S."/>
            <person name="Nolan M."/>
            <person name="Ohm R."/>
            <person name="Pangilinan J."/>
            <person name="Park H.-J."/>
            <person name="Ramirez L."/>
            <person name="Alfaro M."/>
            <person name="Sun H."/>
            <person name="Tritt A."/>
            <person name="Yoshinaga Y."/>
            <person name="Zwiers L.-H."/>
            <person name="Turgeon B."/>
            <person name="Goodwin S."/>
            <person name="Spatafora J."/>
            <person name="Crous P."/>
            <person name="Grigoriev I."/>
        </authorList>
    </citation>
    <scope>NUCLEOTIDE SEQUENCE</scope>
    <source>
        <strain evidence="6">CBS 122681</strain>
    </source>
</reference>
<dbReference type="InterPro" id="IPR002893">
    <property type="entry name" value="Znf_MYND"/>
</dbReference>
<dbReference type="Pfam" id="PF01753">
    <property type="entry name" value="zf-MYND"/>
    <property type="match status" value="1"/>
</dbReference>
<name>A0A6A6SPW5_9PLEO</name>
<protein>
    <recommendedName>
        <fullName evidence="5">MYND-type domain-containing protein</fullName>
    </recommendedName>
</protein>